<feature type="transmembrane region" description="Helical" evidence="12">
    <location>
        <begin position="387"/>
        <end position="407"/>
    </location>
</feature>
<feature type="transmembrane region" description="Helical" evidence="12">
    <location>
        <begin position="88"/>
        <end position="104"/>
    </location>
</feature>
<gene>
    <name evidence="12" type="primary">kup</name>
    <name evidence="15" type="ORF">EZJ44_07670</name>
</gene>
<keyword evidence="9 12" id="KW-1133">Transmembrane helix</keyword>
<reference evidence="15 16" key="1">
    <citation type="submission" date="2019-02" db="EMBL/GenBank/DDBJ databases">
        <title>Arcanobacterium bovis sp. nov., isolated from the milk of a cow with mastitis.</title>
        <authorList>
            <person name="Sammra O."/>
            <person name="Foster G."/>
            <person name="Hassan A."/>
            <person name="Alssahen M."/>
            <person name="Laemmler C."/>
            <person name="Borowiak M."/>
            <person name="Malorny B."/>
            <person name="Abdulmawjood A."/>
        </authorList>
    </citation>
    <scope>NUCLEOTIDE SEQUENCE [LARGE SCALE GENOMIC DNA]</scope>
    <source>
        <strain evidence="15 16">C605018/01/1</strain>
    </source>
</reference>
<dbReference type="Pfam" id="PF02705">
    <property type="entry name" value="K_trans"/>
    <property type="match status" value="1"/>
</dbReference>
<evidence type="ECO:0000256" key="7">
    <source>
        <dbReference type="ARBA" id="ARBA00022847"/>
    </source>
</evidence>
<evidence type="ECO:0000259" key="14">
    <source>
        <dbReference type="Pfam" id="PF22776"/>
    </source>
</evidence>
<dbReference type="PANTHER" id="PTHR30540">
    <property type="entry name" value="OSMOTIC STRESS POTASSIUM TRANSPORTER"/>
    <property type="match status" value="1"/>
</dbReference>
<dbReference type="AlphaFoldDB" id="A0A4Q9UZ21"/>
<keyword evidence="8 12" id="KW-0630">Potassium</keyword>
<protein>
    <recommendedName>
        <fullName evidence="12">Probable potassium transport system protein Kup</fullName>
    </recommendedName>
</protein>
<comment type="catalytic activity">
    <reaction evidence="12">
        <text>K(+)(in) + H(+)(in) = K(+)(out) + H(+)(out)</text>
        <dbReference type="Rhea" id="RHEA:28490"/>
        <dbReference type="ChEBI" id="CHEBI:15378"/>
        <dbReference type="ChEBI" id="CHEBI:29103"/>
    </reaction>
</comment>
<comment type="function">
    <text evidence="12">Transport of potassium into the cell. Likely operates as a K(+):H(+) symporter.</text>
</comment>
<keyword evidence="6 12" id="KW-0812">Transmembrane</keyword>
<dbReference type="InterPro" id="IPR023051">
    <property type="entry name" value="Kup"/>
</dbReference>
<feature type="transmembrane region" description="Helical" evidence="12">
    <location>
        <begin position="158"/>
        <end position="179"/>
    </location>
</feature>
<feature type="transmembrane region" description="Helical" evidence="12">
    <location>
        <begin position="277"/>
        <end position="306"/>
    </location>
</feature>
<dbReference type="GO" id="GO:0015079">
    <property type="term" value="F:potassium ion transmembrane transporter activity"/>
    <property type="evidence" value="ECO:0007669"/>
    <property type="project" value="UniProtKB-UniRule"/>
</dbReference>
<dbReference type="GO" id="GO:0015293">
    <property type="term" value="F:symporter activity"/>
    <property type="evidence" value="ECO:0007669"/>
    <property type="project" value="UniProtKB-UniRule"/>
</dbReference>
<feature type="transmembrane region" description="Helical" evidence="12">
    <location>
        <begin position="38"/>
        <end position="58"/>
    </location>
</feature>
<dbReference type="EMBL" id="SJDT01000006">
    <property type="protein sequence ID" value="TBW20988.1"/>
    <property type="molecule type" value="Genomic_DNA"/>
</dbReference>
<evidence type="ECO:0000256" key="8">
    <source>
        <dbReference type="ARBA" id="ARBA00022958"/>
    </source>
</evidence>
<keyword evidence="4 12" id="KW-1003">Cell membrane</keyword>
<keyword evidence="5 12" id="KW-0633">Potassium transport</keyword>
<keyword evidence="7 12" id="KW-0769">Symport</keyword>
<dbReference type="Proteomes" id="UP000293036">
    <property type="component" value="Unassembled WGS sequence"/>
</dbReference>
<evidence type="ECO:0000256" key="3">
    <source>
        <dbReference type="ARBA" id="ARBA00022448"/>
    </source>
</evidence>
<comment type="similarity">
    <text evidence="2 12">Belongs to the HAK/KUP transporter (TC 2.A.72) family.</text>
</comment>
<dbReference type="InterPro" id="IPR003855">
    <property type="entry name" value="K+_transporter"/>
</dbReference>
<dbReference type="GO" id="GO:0005886">
    <property type="term" value="C:plasma membrane"/>
    <property type="evidence" value="ECO:0007669"/>
    <property type="project" value="UniProtKB-SubCell"/>
</dbReference>
<evidence type="ECO:0000256" key="4">
    <source>
        <dbReference type="ARBA" id="ARBA00022475"/>
    </source>
</evidence>
<feature type="transmembrane region" description="Helical" evidence="12">
    <location>
        <begin position="327"/>
        <end position="347"/>
    </location>
</feature>
<feature type="domain" description="K+ potassium transporter integral membrane" evidence="13">
    <location>
        <begin position="2"/>
        <end position="452"/>
    </location>
</feature>
<keyword evidence="3 12" id="KW-0813">Transport</keyword>
<feature type="transmembrane region" description="Helical" evidence="12">
    <location>
        <begin position="413"/>
        <end position="432"/>
    </location>
</feature>
<evidence type="ECO:0000256" key="1">
    <source>
        <dbReference type="ARBA" id="ARBA00004141"/>
    </source>
</evidence>
<feature type="transmembrane region" description="Helical" evidence="12">
    <location>
        <begin position="124"/>
        <end position="146"/>
    </location>
</feature>
<evidence type="ECO:0000256" key="12">
    <source>
        <dbReference type="HAMAP-Rule" id="MF_01522"/>
    </source>
</evidence>
<comment type="caution">
    <text evidence="15">The sequence shown here is derived from an EMBL/GenBank/DDBJ whole genome shotgun (WGS) entry which is preliminary data.</text>
</comment>
<dbReference type="InterPro" id="IPR053952">
    <property type="entry name" value="K_trans_C"/>
</dbReference>
<dbReference type="Pfam" id="PF22776">
    <property type="entry name" value="K_trans_C"/>
    <property type="match status" value="1"/>
</dbReference>
<accession>A0A4Q9UZ21</accession>
<feature type="transmembrane region" description="Helical" evidence="12">
    <location>
        <begin position="237"/>
        <end position="257"/>
    </location>
</feature>
<sequence>MLAALGVIFGDIGTSPLYAMHAVFNLDHGLIPVNQESVYGIISLVFWSITLVVTYKYLFLVMRAGNDGEGGILALTALLRKATKGRRLFGLFTFLGIIGASLFYGDSIITPAISVMSAVEGLELISPAATKAVVPISLVILIALFSIQKFGTGKVGRLFGPVMVGWFITLALLGVPHIIEHPGIIAAISPHHALMFAIAHPFMGFVALGASVLAITGAETLYADMGHFGRKPIVTSWLLLVFPCLTINYLGQGALLINEPSAVSNPFFNLVPESLLWPVVILATTATVIASQAVISGAFSVTQQALNLGLVPRMRIMHTSKSEGGQIYIPGINTMLMIGVAALILGFRSSGALSNAYGLAVTGTEMLTLALFCAYAHIVWKWSMFRLLPVLAIVGILETLYFSANVMKIPTGGWLPIAIAISVIIIMTTWMWGSYTVYKVRGEIEMPLDEWLTKIRALNLPRIPGQAIYLHQSKGTVPLALKENVRFNHTLHEQIVFVRVLVRNIPHVRHVDRVSIERLGEPEDGIMSMTIQLGFNDNQNIPHNLKWSSGKDPDFVYANDDARYFLSVMDFRPSDEMPWYLRWRRSLYMFLSRNAGSRMEAFRLPRHRTVIIGGSIYL</sequence>
<feature type="domain" description="K+ potassium transporter C-terminal" evidence="14">
    <location>
        <begin position="464"/>
        <end position="616"/>
    </location>
</feature>
<dbReference type="HAMAP" id="MF_01522">
    <property type="entry name" value="Kup"/>
    <property type="match status" value="1"/>
</dbReference>
<evidence type="ECO:0000256" key="9">
    <source>
        <dbReference type="ARBA" id="ARBA00022989"/>
    </source>
</evidence>
<evidence type="ECO:0000256" key="11">
    <source>
        <dbReference type="ARBA" id="ARBA00023136"/>
    </source>
</evidence>
<evidence type="ECO:0000256" key="5">
    <source>
        <dbReference type="ARBA" id="ARBA00022538"/>
    </source>
</evidence>
<keyword evidence="16" id="KW-1185">Reference proteome</keyword>
<dbReference type="PANTHER" id="PTHR30540:SF79">
    <property type="entry name" value="LOW AFFINITY POTASSIUM TRANSPORT SYSTEM PROTEIN KUP"/>
    <property type="match status" value="1"/>
</dbReference>
<evidence type="ECO:0000256" key="2">
    <source>
        <dbReference type="ARBA" id="ARBA00007019"/>
    </source>
</evidence>
<dbReference type="InterPro" id="IPR053951">
    <property type="entry name" value="K_trans_N"/>
</dbReference>
<proteinExistence type="inferred from homology"/>
<evidence type="ECO:0000256" key="10">
    <source>
        <dbReference type="ARBA" id="ARBA00023065"/>
    </source>
</evidence>
<evidence type="ECO:0000259" key="13">
    <source>
        <dbReference type="Pfam" id="PF02705"/>
    </source>
</evidence>
<evidence type="ECO:0000313" key="16">
    <source>
        <dbReference type="Proteomes" id="UP000293036"/>
    </source>
</evidence>
<feature type="transmembrane region" description="Helical" evidence="12">
    <location>
        <begin position="359"/>
        <end position="380"/>
    </location>
</feature>
<keyword evidence="11 12" id="KW-0472">Membrane</keyword>
<dbReference type="OrthoDB" id="9805577at2"/>
<keyword evidence="10 12" id="KW-0406">Ion transport</keyword>
<evidence type="ECO:0000256" key="6">
    <source>
        <dbReference type="ARBA" id="ARBA00022692"/>
    </source>
</evidence>
<organism evidence="15 16">
    <name type="scientific">Arcanobacterium bovis</name>
    <dbReference type="NCBI Taxonomy" id="2529275"/>
    <lineage>
        <taxon>Bacteria</taxon>
        <taxon>Bacillati</taxon>
        <taxon>Actinomycetota</taxon>
        <taxon>Actinomycetes</taxon>
        <taxon>Actinomycetales</taxon>
        <taxon>Actinomycetaceae</taxon>
        <taxon>Arcanobacterium</taxon>
    </lineage>
</organism>
<feature type="transmembrane region" description="Helical" evidence="12">
    <location>
        <begin position="191"/>
        <end position="216"/>
    </location>
</feature>
<comment type="subcellular location">
    <subcellularLocation>
        <location evidence="12">Cell membrane</location>
        <topology evidence="12">Multi-pass membrane protein</topology>
    </subcellularLocation>
    <subcellularLocation>
        <location evidence="1">Membrane</location>
        <topology evidence="1">Multi-pass membrane protein</topology>
    </subcellularLocation>
</comment>
<evidence type="ECO:0000313" key="15">
    <source>
        <dbReference type="EMBL" id="TBW20988.1"/>
    </source>
</evidence>
<name>A0A4Q9UZ21_9ACTO</name>